<feature type="non-terminal residue" evidence="2">
    <location>
        <position position="58"/>
    </location>
</feature>
<feature type="non-terminal residue" evidence="2">
    <location>
        <position position="1"/>
    </location>
</feature>
<comment type="caution">
    <text evidence="2">The sequence shown here is derived from an EMBL/GenBank/DDBJ whole genome shotgun (WGS) entry which is preliminary data.</text>
</comment>
<keyword evidence="1" id="KW-1133">Transmembrane helix</keyword>
<sequence length="58" mass="6619">TVVEVRWNEETIHFSRRAAKILMSLSLLLVVRLALHQGSLPKFSNQDNPAAFHPSRHV</sequence>
<evidence type="ECO:0000313" key="3">
    <source>
        <dbReference type="Proteomes" id="UP001233999"/>
    </source>
</evidence>
<dbReference type="Proteomes" id="UP001233999">
    <property type="component" value="Unassembled WGS sequence"/>
</dbReference>
<evidence type="ECO:0000313" key="2">
    <source>
        <dbReference type="EMBL" id="KAJ9597492.1"/>
    </source>
</evidence>
<organism evidence="2 3">
    <name type="scientific">Diploptera punctata</name>
    <name type="common">Pacific beetle cockroach</name>
    <dbReference type="NCBI Taxonomy" id="6984"/>
    <lineage>
        <taxon>Eukaryota</taxon>
        <taxon>Metazoa</taxon>
        <taxon>Ecdysozoa</taxon>
        <taxon>Arthropoda</taxon>
        <taxon>Hexapoda</taxon>
        <taxon>Insecta</taxon>
        <taxon>Pterygota</taxon>
        <taxon>Neoptera</taxon>
        <taxon>Polyneoptera</taxon>
        <taxon>Dictyoptera</taxon>
        <taxon>Blattodea</taxon>
        <taxon>Blaberoidea</taxon>
        <taxon>Blaberidae</taxon>
        <taxon>Diplopterinae</taxon>
        <taxon>Diploptera</taxon>
    </lineage>
</organism>
<dbReference type="AlphaFoldDB" id="A0AAD8EPV7"/>
<dbReference type="EMBL" id="JASPKZ010001605">
    <property type="protein sequence ID" value="KAJ9597492.1"/>
    <property type="molecule type" value="Genomic_DNA"/>
</dbReference>
<keyword evidence="3" id="KW-1185">Reference proteome</keyword>
<keyword evidence="1" id="KW-0812">Transmembrane</keyword>
<keyword evidence="1" id="KW-0472">Membrane</keyword>
<name>A0AAD8EPV7_DIPPU</name>
<protein>
    <submittedName>
        <fullName evidence="2">Uncharacterized protein</fullName>
    </submittedName>
</protein>
<feature type="transmembrane region" description="Helical" evidence="1">
    <location>
        <begin position="18"/>
        <end position="35"/>
    </location>
</feature>
<reference evidence="2" key="1">
    <citation type="journal article" date="2023" name="IScience">
        <title>Live-bearing cockroach genome reveals convergent evolutionary mechanisms linked to viviparity in insects and beyond.</title>
        <authorList>
            <person name="Fouks B."/>
            <person name="Harrison M.C."/>
            <person name="Mikhailova A.A."/>
            <person name="Marchal E."/>
            <person name="English S."/>
            <person name="Carruthers M."/>
            <person name="Jennings E.C."/>
            <person name="Chiamaka E.L."/>
            <person name="Frigard R.A."/>
            <person name="Pippel M."/>
            <person name="Attardo G.M."/>
            <person name="Benoit J.B."/>
            <person name="Bornberg-Bauer E."/>
            <person name="Tobe S.S."/>
        </authorList>
    </citation>
    <scope>NUCLEOTIDE SEQUENCE</scope>
    <source>
        <strain evidence="2">Stay&amp;Tobe</strain>
    </source>
</reference>
<evidence type="ECO:0000256" key="1">
    <source>
        <dbReference type="SAM" id="Phobius"/>
    </source>
</evidence>
<accession>A0AAD8EPV7</accession>
<gene>
    <name evidence="2" type="ORF">L9F63_011652</name>
</gene>
<proteinExistence type="predicted"/>
<reference evidence="2" key="2">
    <citation type="submission" date="2023-05" db="EMBL/GenBank/DDBJ databases">
        <authorList>
            <person name="Fouks B."/>
        </authorList>
    </citation>
    <scope>NUCLEOTIDE SEQUENCE</scope>
    <source>
        <strain evidence="2">Stay&amp;Tobe</strain>
        <tissue evidence="2">Testes</tissue>
    </source>
</reference>